<dbReference type="AlphaFoldDB" id="A0A0N5AX68"/>
<feature type="domain" description="Headcase N-terminal" evidence="1">
    <location>
        <begin position="10"/>
        <end position="92"/>
    </location>
</feature>
<dbReference type="InterPro" id="IPR026066">
    <property type="entry name" value="Headcase"/>
</dbReference>
<proteinExistence type="predicted"/>
<dbReference type="Pfam" id="PF15353">
    <property type="entry name" value="HECA_N"/>
    <property type="match status" value="1"/>
</dbReference>
<sequence length="137" mass="15353">MCVIGLPLPENFEDGVKMKCSNSSCKHQEQLIHLECFHALEENLIKIMSNIGSARGWTETQRRSNLWDKKGLTLIQKKCRCPCGLGLMSLDQNAMFLAHVKTKKGKNKNLPKLNFSSGSTIGSSGGKHLSRREKFAY</sequence>
<evidence type="ECO:0000313" key="2">
    <source>
        <dbReference type="Proteomes" id="UP000046393"/>
    </source>
</evidence>
<dbReference type="InterPro" id="IPR054537">
    <property type="entry name" value="HECA_N"/>
</dbReference>
<reference evidence="3" key="1">
    <citation type="submission" date="2017-02" db="UniProtKB">
        <authorList>
            <consortium name="WormBaseParasite"/>
        </authorList>
    </citation>
    <scope>IDENTIFICATION</scope>
</reference>
<keyword evidence="2" id="KW-1185">Reference proteome</keyword>
<protein>
    <submittedName>
        <fullName evidence="3">Headcase middle domain-containing protein</fullName>
    </submittedName>
</protein>
<accession>A0A0N5AX68</accession>
<dbReference type="PANTHER" id="PTHR13425">
    <property type="entry name" value="HEADCASE PROTEIN"/>
    <property type="match status" value="1"/>
</dbReference>
<organism evidence="2 3">
    <name type="scientific">Syphacia muris</name>
    <dbReference type="NCBI Taxonomy" id="451379"/>
    <lineage>
        <taxon>Eukaryota</taxon>
        <taxon>Metazoa</taxon>
        <taxon>Ecdysozoa</taxon>
        <taxon>Nematoda</taxon>
        <taxon>Chromadorea</taxon>
        <taxon>Rhabditida</taxon>
        <taxon>Spirurina</taxon>
        <taxon>Oxyuridomorpha</taxon>
        <taxon>Oxyuroidea</taxon>
        <taxon>Oxyuridae</taxon>
        <taxon>Syphacia</taxon>
    </lineage>
</organism>
<name>A0A0N5AX68_9BILA</name>
<dbReference type="WBParaSite" id="SMUV_0000953901-mRNA-1">
    <property type="protein sequence ID" value="SMUV_0000953901-mRNA-1"/>
    <property type="gene ID" value="SMUV_0000953901"/>
</dbReference>
<dbReference type="PANTHER" id="PTHR13425:SF3">
    <property type="entry name" value="HEADCASE PROTEIN HOMOLOG"/>
    <property type="match status" value="1"/>
</dbReference>
<dbReference type="Proteomes" id="UP000046393">
    <property type="component" value="Unplaced"/>
</dbReference>
<evidence type="ECO:0000259" key="1">
    <source>
        <dbReference type="Pfam" id="PF15353"/>
    </source>
</evidence>
<evidence type="ECO:0000313" key="3">
    <source>
        <dbReference type="WBParaSite" id="SMUV_0000953901-mRNA-1"/>
    </source>
</evidence>